<dbReference type="Proteomes" id="UP000724584">
    <property type="component" value="Unassembled WGS sequence"/>
</dbReference>
<sequence>MHLSTCLATLFSAPLLAVAIPTSSPVTGEQTGLLVARQRQPAPPPCVRMDPPPTQEETEARFNAFVENHNPAAQNGSQSAWDILSPFWDQSSHTYIRSTIEDNMSWVNYRSGGFGEVVDRFRWDAGCIAEHWDQGEVYPNS</sequence>
<evidence type="ECO:0000313" key="1">
    <source>
        <dbReference type="EMBL" id="KAH6617651.1"/>
    </source>
</evidence>
<name>A0ACB7NVR7_9PEZI</name>
<organism evidence="1 2">
    <name type="scientific">Chaetomium tenue</name>
    <dbReference type="NCBI Taxonomy" id="1854479"/>
    <lineage>
        <taxon>Eukaryota</taxon>
        <taxon>Fungi</taxon>
        <taxon>Dikarya</taxon>
        <taxon>Ascomycota</taxon>
        <taxon>Pezizomycotina</taxon>
        <taxon>Sordariomycetes</taxon>
        <taxon>Sordariomycetidae</taxon>
        <taxon>Sordariales</taxon>
        <taxon>Chaetomiaceae</taxon>
        <taxon>Chaetomium</taxon>
    </lineage>
</organism>
<keyword evidence="2" id="KW-1185">Reference proteome</keyword>
<accession>A0ACB7NVR7</accession>
<reference evidence="1 2" key="1">
    <citation type="journal article" date="2021" name="Nat. Commun.">
        <title>Genetic determinants of endophytism in the Arabidopsis root mycobiome.</title>
        <authorList>
            <person name="Mesny F."/>
            <person name="Miyauchi S."/>
            <person name="Thiergart T."/>
            <person name="Pickel B."/>
            <person name="Atanasova L."/>
            <person name="Karlsson M."/>
            <person name="Huettel B."/>
            <person name="Barry K.W."/>
            <person name="Haridas S."/>
            <person name="Chen C."/>
            <person name="Bauer D."/>
            <person name="Andreopoulos W."/>
            <person name="Pangilinan J."/>
            <person name="LaButti K."/>
            <person name="Riley R."/>
            <person name="Lipzen A."/>
            <person name="Clum A."/>
            <person name="Drula E."/>
            <person name="Henrissat B."/>
            <person name="Kohler A."/>
            <person name="Grigoriev I.V."/>
            <person name="Martin F.M."/>
            <person name="Hacquard S."/>
        </authorList>
    </citation>
    <scope>NUCLEOTIDE SEQUENCE [LARGE SCALE GENOMIC DNA]</scope>
    <source>
        <strain evidence="1 2">MPI-SDFR-AT-0079</strain>
    </source>
</reference>
<protein>
    <submittedName>
        <fullName evidence="1">Uncharacterized protein</fullName>
    </submittedName>
</protein>
<evidence type="ECO:0000313" key="2">
    <source>
        <dbReference type="Proteomes" id="UP000724584"/>
    </source>
</evidence>
<comment type="caution">
    <text evidence="1">The sequence shown here is derived from an EMBL/GenBank/DDBJ whole genome shotgun (WGS) entry which is preliminary data.</text>
</comment>
<proteinExistence type="predicted"/>
<dbReference type="EMBL" id="JAGIZQ010000007">
    <property type="protein sequence ID" value="KAH6617651.1"/>
    <property type="molecule type" value="Genomic_DNA"/>
</dbReference>
<gene>
    <name evidence="1" type="ORF">F5144DRAFT_624291</name>
</gene>